<dbReference type="InterPro" id="IPR052701">
    <property type="entry name" value="GAG_Ulvan_Degrading_Sulfatases"/>
</dbReference>
<sequence>MNRRFIGLLLISVFLSILLASNHEKNVTQSNKPNIILIYADDLGIGLLGHEGQKIIKTPHIDQLAREGIRFRRAYSNMLCAPARASLLTGFHDCHANGFQVTDGGTYTYANADESAYGKISRMIENALSPVPAGQVFLGEVAKRAGYITAQFGKLEWGFSTTDQQMKRHGWDHYFGYLDHVRAHGFYPPFLFQDGVLKEITGNTRMNSGKSGEPETEANFKERWNREGKEVYSQTIFMDSILHFIDAHKEQPFFLYFPTQLPHGPVSIPAVHPDFINDSRLTQIEKEYASMVKMLDDHVGQIVQKLQDLHIDDNTIVIFAADNGHEIYYSQAGRVLKPYTNMKTGQRFDDYKSKFYSDLGGDVFNGNGGRAGLKRSNHEGGIRVPLIIKWPQHIQKGRVSERLVANYDILPTLAEIVGFSGAFDTDGISFYKELLGQKGTREHSFIVYSSFVGPTLLTNDGWKIRSFLEKDAFELYHLPDDFREEKDLAEKYPERLKTLKIELLKACDGDFRNGLYSTSNQIPIATITDKK</sequence>
<dbReference type="RefSeq" id="WP_152760945.1">
    <property type="nucleotide sequence ID" value="NZ_WHLY01000002.1"/>
</dbReference>
<evidence type="ECO:0000259" key="1">
    <source>
        <dbReference type="Pfam" id="PF00884"/>
    </source>
</evidence>
<dbReference type="PANTHER" id="PTHR43751:SF3">
    <property type="entry name" value="SULFATASE N-TERMINAL DOMAIN-CONTAINING PROTEIN"/>
    <property type="match status" value="1"/>
</dbReference>
<dbReference type="EMBL" id="WHLY01000002">
    <property type="protein sequence ID" value="MPR34591.1"/>
    <property type="molecule type" value="Genomic_DNA"/>
</dbReference>
<name>A0A7C9FPG0_9BACT</name>
<evidence type="ECO:0000313" key="2">
    <source>
        <dbReference type="EMBL" id="MPR34591.1"/>
    </source>
</evidence>
<keyword evidence="3" id="KW-1185">Reference proteome</keyword>
<dbReference type="GO" id="GO:0016740">
    <property type="term" value="F:transferase activity"/>
    <property type="evidence" value="ECO:0007669"/>
    <property type="project" value="UniProtKB-KW"/>
</dbReference>
<proteinExistence type="predicted"/>
<evidence type="ECO:0000313" key="3">
    <source>
        <dbReference type="Proteomes" id="UP000479293"/>
    </source>
</evidence>
<dbReference type="CDD" id="cd16145">
    <property type="entry name" value="ARS_like"/>
    <property type="match status" value="1"/>
</dbReference>
<comment type="caution">
    <text evidence="2">The sequence shown here is derived from an EMBL/GenBank/DDBJ whole genome shotgun (WGS) entry which is preliminary data.</text>
</comment>
<protein>
    <submittedName>
        <fullName evidence="2">Sulfatase-like hydrolase/transferase</fullName>
    </submittedName>
</protein>
<dbReference type="Pfam" id="PF00884">
    <property type="entry name" value="Sulfatase"/>
    <property type="match status" value="1"/>
</dbReference>
<gene>
    <name evidence="2" type="ORF">GBK04_14800</name>
</gene>
<dbReference type="Proteomes" id="UP000479293">
    <property type="component" value="Unassembled WGS sequence"/>
</dbReference>
<dbReference type="InterPro" id="IPR017850">
    <property type="entry name" value="Alkaline_phosphatase_core_sf"/>
</dbReference>
<dbReference type="PANTHER" id="PTHR43751">
    <property type="entry name" value="SULFATASE"/>
    <property type="match status" value="1"/>
</dbReference>
<dbReference type="InterPro" id="IPR000917">
    <property type="entry name" value="Sulfatase_N"/>
</dbReference>
<reference evidence="2 3" key="1">
    <citation type="submission" date="2019-10" db="EMBL/GenBank/DDBJ databases">
        <title>Draft Genome Sequence of Cytophagaceae sp. SJW1-29.</title>
        <authorList>
            <person name="Choi A."/>
        </authorList>
    </citation>
    <scope>NUCLEOTIDE SEQUENCE [LARGE SCALE GENOMIC DNA]</scope>
    <source>
        <strain evidence="2 3">SJW1-29</strain>
    </source>
</reference>
<organism evidence="2 3">
    <name type="scientific">Salmonirosea aquatica</name>
    <dbReference type="NCBI Taxonomy" id="2654236"/>
    <lineage>
        <taxon>Bacteria</taxon>
        <taxon>Pseudomonadati</taxon>
        <taxon>Bacteroidota</taxon>
        <taxon>Cytophagia</taxon>
        <taxon>Cytophagales</taxon>
        <taxon>Spirosomataceae</taxon>
        <taxon>Salmonirosea</taxon>
    </lineage>
</organism>
<dbReference type="SUPFAM" id="SSF53649">
    <property type="entry name" value="Alkaline phosphatase-like"/>
    <property type="match status" value="1"/>
</dbReference>
<feature type="domain" description="Sulfatase N-terminal" evidence="1">
    <location>
        <begin position="33"/>
        <end position="418"/>
    </location>
</feature>
<keyword evidence="2" id="KW-0378">Hydrolase</keyword>
<keyword evidence="2" id="KW-0808">Transferase</keyword>
<dbReference type="GO" id="GO:0016787">
    <property type="term" value="F:hydrolase activity"/>
    <property type="evidence" value="ECO:0007669"/>
    <property type="project" value="UniProtKB-KW"/>
</dbReference>
<dbReference type="AlphaFoldDB" id="A0A7C9FPG0"/>
<dbReference type="Gene3D" id="3.30.1120.10">
    <property type="match status" value="1"/>
</dbReference>
<dbReference type="Gene3D" id="3.40.720.10">
    <property type="entry name" value="Alkaline Phosphatase, subunit A"/>
    <property type="match status" value="1"/>
</dbReference>
<accession>A0A7C9FPG0</accession>